<keyword evidence="3" id="KW-1185">Reference proteome</keyword>
<name>A0A3S2USP4_9SPHN</name>
<feature type="chain" id="PRO_5018747929" evidence="1">
    <location>
        <begin position="22"/>
        <end position="214"/>
    </location>
</feature>
<evidence type="ECO:0000313" key="2">
    <source>
        <dbReference type="EMBL" id="RVU03826.1"/>
    </source>
</evidence>
<dbReference type="RefSeq" id="WP_127710749.1">
    <property type="nucleotide sequence ID" value="NZ_SACO01000012.1"/>
</dbReference>
<proteinExistence type="predicted"/>
<reference evidence="2 3" key="1">
    <citation type="submission" date="2019-01" db="EMBL/GenBank/DDBJ databases">
        <authorList>
            <person name="Chen W.-M."/>
        </authorList>
    </citation>
    <scope>NUCLEOTIDE SEQUENCE [LARGE SCALE GENOMIC DNA]</scope>
    <source>
        <strain evidence="2 3">FSY-9</strain>
    </source>
</reference>
<sequence length="214" mass="22086">MAHRKSSLLVLALPLMLAACGGLPTNRALTSVHQPVVTHNAYALDLTTGPGGLSAGEAKRLDGWFEAMNLRYGDRIAVDDPLHSEAVLAAVADVAARRGIAINRQPAVHEGFVQAGSARVVLTRAAASVPGCPDWNANAEFNPHNATSTNFGCAVNGNLAAMVADPEHLVSGARGKGQTVVMTSNKAIDAYRAAKPTGEGGTLTRKVSTQSGGN</sequence>
<protein>
    <submittedName>
        <fullName evidence="2">Pilus assembly protein CpaD</fullName>
    </submittedName>
</protein>
<dbReference type="InterPro" id="IPR019027">
    <property type="entry name" value="Pilus_biogenesis_CpaD-related"/>
</dbReference>
<dbReference type="Pfam" id="PF09476">
    <property type="entry name" value="Pilus_CpaD"/>
    <property type="match status" value="1"/>
</dbReference>
<accession>A0A3S2USP4</accession>
<keyword evidence="1" id="KW-0732">Signal</keyword>
<dbReference type="Proteomes" id="UP000282837">
    <property type="component" value="Unassembled WGS sequence"/>
</dbReference>
<gene>
    <name evidence="2" type="ORF">EOE18_14415</name>
</gene>
<evidence type="ECO:0000256" key="1">
    <source>
        <dbReference type="SAM" id="SignalP"/>
    </source>
</evidence>
<organism evidence="2 3">
    <name type="scientific">Novosphingobium umbonatum</name>
    <dbReference type="NCBI Taxonomy" id="1908524"/>
    <lineage>
        <taxon>Bacteria</taxon>
        <taxon>Pseudomonadati</taxon>
        <taxon>Pseudomonadota</taxon>
        <taxon>Alphaproteobacteria</taxon>
        <taxon>Sphingomonadales</taxon>
        <taxon>Sphingomonadaceae</taxon>
        <taxon>Novosphingobium</taxon>
    </lineage>
</organism>
<feature type="signal peptide" evidence="1">
    <location>
        <begin position="1"/>
        <end position="21"/>
    </location>
</feature>
<dbReference type="PROSITE" id="PS51257">
    <property type="entry name" value="PROKAR_LIPOPROTEIN"/>
    <property type="match status" value="1"/>
</dbReference>
<comment type="caution">
    <text evidence="2">The sequence shown here is derived from an EMBL/GenBank/DDBJ whole genome shotgun (WGS) entry which is preliminary data.</text>
</comment>
<dbReference type="EMBL" id="SACO01000012">
    <property type="protein sequence ID" value="RVU03826.1"/>
    <property type="molecule type" value="Genomic_DNA"/>
</dbReference>
<evidence type="ECO:0000313" key="3">
    <source>
        <dbReference type="Proteomes" id="UP000282837"/>
    </source>
</evidence>
<dbReference type="AlphaFoldDB" id="A0A3S2USP4"/>
<dbReference type="OrthoDB" id="9802674at2"/>